<dbReference type="OrthoDB" id="7676486at2759"/>
<accession>A0A8J5V150</accession>
<keyword evidence="2" id="KW-1185">Reference proteome</keyword>
<name>A0A8J5V150_9HYME</name>
<reference evidence="1" key="2">
    <citation type="submission" date="2021-04" db="EMBL/GenBank/DDBJ databases">
        <title>Genome-wide patterns of bracovirus chromosomal integration into multiple host tissues during parasitism.</title>
        <authorList>
            <person name="Chebbi M.A.C."/>
        </authorList>
    </citation>
    <scope>NUCLEOTIDE SEQUENCE</scope>
    <source>
        <tissue evidence="1">Whole body</tissue>
    </source>
</reference>
<dbReference type="AlphaFoldDB" id="A0A8J5V150"/>
<reference evidence="1" key="1">
    <citation type="submission" date="2020-03" db="EMBL/GenBank/DDBJ databases">
        <authorList>
            <person name="Chebbi M.A."/>
            <person name="Drezen J.M."/>
        </authorList>
    </citation>
    <scope>NUCLEOTIDE SEQUENCE</scope>
    <source>
        <tissue evidence="1">Whole body</tissue>
    </source>
</reference>
<evidence type="ECO:0000313" key="1">
    <source>
        <dbReference type="EMBL" id="KAG8041281.1"/>
    </source>
</evidence>
<dbReference type="Proteomes" id="UP000729913">
    <property type="component" value="Unassembled WGS sequence"/>
</dbReference>
<organism evidence="1 2">
    <name type="scientific">Cotesia typhae</name>
    <dbReference type="NCBI Taxonomy" id="2053667"/>
    <lineage>
        <taxon>Eukaryota</taxon>
        <taxon>Metazoa</taxon>
        <taxon>Ecdysozoa</taxon>
        <taxon>Arthropoda</taxon>
        <taxon>Hexapoda</taxon>
        <taxon>Insecta</taxon>
        <taxon>Pterygota</taxon>
        <taxon>Neoptera</taxon>
        <taxon>Endopterygota</taxon>
        <taxon>Hymenoptera</taxon>
        <taxon>Apocrita</taxon>
        <taxon>Ichneumonoidea</taxon>
        <taxon>Braconidae</taxon>
        <taxon>Microgastrinae</taxon>
        <taxon>Cotesia</taxon>
    </lineage>
</organism>
<proteinExistence type="predicted"/>
<sequence>MNNIKTAFDKLLEEDKEYFEFVDNESLCTTYDIDSCQELQKAARSLSRISLDQNDLKLNDDINNLEQPNHQVINNKINNNDAVIIDNFLFNYSPSFVCTGVDKALTILEQDLKDSNVKKTRAVTLEKKIPLNDPAVVNGKKSFLCDKETQTDLANGSSQHDNLWVDNEFLSDKELEKIDLLVNEHVNGDVNRNNNNNKRKCDAVVENNAKKIKLGAREWNKDDCDSILSDILKREKKCLDCSNDLFEYSEYLNETRKAFIRKTPSTNINIPTPPVLVGYDNQFDFKNEKRYGQLPIQKIKIDNNNNSKLNCVNGIQSSVNTKSKINPQKIITPNQGPVQKSRVQLTKNSFNKINNQVNSTPRNTLRQSTIKEAFAVNNENHNKALNNAKSINNTNANCNNTKSLEKSFNGNAGKDNISDSSSIKNADLTRTPLRNSYLANKPFCSPMRSDITPVKNVKNDLKRLLSPSPSPNAKLLTPSREVIKRRKIDVSESENIFSPKKNLQDSEPTYGDFLALKSRIKIKKLEIESLKTKLAYRKKNNQEDLHIDIEKWREACQQALIQYQKDCSEKLDNGKTLEMDEILKMLGIPEHIVKFPNEDY</sequence>
<comment type="caution">
    <text evidence="1">The sequence shown here is derived from an EMBL/GenBank/DDBJ whole genome shotgun (WGS) entry which is preliminary data.</text>
</comment>
<evidence type="ECO:0000313" key="2">
    <source>
        <dbReference type="Proteomes" id="UP000729913"/>
    </source>
</evidence>
<dbReference type="EMBL" id="JAAOIC020000019">
    <property type="protein sequence ID" value="KAG8041281.1"/>
    <property type="molecule type" value="Genomic_DNA"/>
</dbReference>
<protein>
    <submittedName>
        <fullName evidence="1">Uncharacterized protein</fullName>
    </submittedName>
</protein>
<gene>
    <name evidence="1" type="ORF">G9C98_002269</name>
</gene>